<dbReference type="Gene3D" id="3.30.559.10">
    <property type="entry name" value="Chloramphenicol acetyltransferase-like domain"/>
    <property type="match status" value="1"/>
</dbReference>
<proteinExistence type="predicted"/>
<dbReference type="RefSeq" id="WP_191839518.1">
    <property type="nucleotide sequence ID" value="NZ_BAAALB010000007.1"/>
</dbReference>
<keyword evidence="3" id="KW-1185">Reference proteome</keyword>
<dbReference type="GO" id="GO:0044550">
    <property type="term" value="P:secondary metabolite biosynthetic process"/>
    <property type="evidence" value="ECO:0007669"/>
    <property type="project" value="TreeGrafter"/>
</dbReference>
<dbReference type="EMBL" id="BONG01000005">
    <property type="protein sequence ID" value="GIF87665.1"/>
    <property type="molecule type" value="Genomic_DNA"/>
</dbReference>
<evidence type="ECO:0000313" key="3">
    <source>
        <dbReference type="Proteomes" id="UP000619293"/>
    </source>
</evidence>
<dbReference type="PANTHER" id="PTHR45527">
    <property type="entry name" value="NONRIBOSOMAL PEPTIDE SYNTHETASE"/>
    <property type="match status" value="1"/>
</dbReference>
<dbReference type="GO" id="GO:0008610">
    <property type="term" value="P:lipid biosynthetic process"/>
    <property type="evidence" value="ECO:0007669"/>
    <property type="project" value="UniProtKB-ARBA"/>
</dbReference>
<name>A0A8J3NR24_9ACTN</name>
<dbReference type="GO" id="GO:0005737">
    <property type="term" value="C:cytoplasm"/>
    <property type="evidence" value="ECO:0007669"/>
    <property type="project" value="TreeGrafter"/>
</dbReference>
<dbReference type="Pfam" id="PF00668">
    <property type="entry name" value="Condensation"/>
    <property type="match status" value="1"/>
</dbReference>
<accession>A0A8J3NR24</accession>
<reference evidence="2 3" key="1">
    <citation type="submission" date="2021-01" db="EMBL/GenBank/DDBJ databases">
        <title>Whole genome shotgun sequence of Catellatospora chokoriensis NBRC 107358.</title>
        <authorList>
            <person name="Komaki H."/>
            <person name="Tamura T."/>
        </authorList>
    </citation>
    <scope>NUCLEOTIDE SEQUENCE [LARGE SCALE GENOMIC DNA]</scope>
    <source>
        <strain evidence="2 3">NBRC 107358</strain>
    </source>
</reference>
<dbReference type="GO" id="GO:0043041">
    <property type="term" value="P:amino acid activation for nonribosomal peptide biosynthetic process"/>
    <property type="evidence" value="ECO:0007669"/>
    <property type="project" value="TreeGrafter"/>
</dbReference>
<evidence type="ECO:0000259" key="1">
    <source>
        <dbReference type="Pfam" id="PF00668"/>
    </source>
</evidence>
<comment type="caution">
    <text evidence="2">The sequence shown here is derived from an EMBL/GenBank/DDBJ whole genome shotgun (WGS) entry which is preliminary data.</text>
</comment>
<dbReference type="GO" id="GO:0003824">
    <property type="term" value="F:catalytic activity"/>
    <property type="evidence" value="ECO:0007669"/>
    <property type="project" value="InterPro"/>
</dbReference>
<sequence>MPALVSGSSAAEEAVQVPLSFTQRYRLAHNAVWQATGRLGGGSVMRLLAINGDFDAVRLGLALQDVLERHPALRTILDPKTATASLAGPLPPPVREVDGRSMPRAELDTLFRDEWGREFDVTTGPNFRALVVRTTTDTWCLAITAKHFFVDGTSMRILLNDLGQAYAARETGPTVWRRAAEPAGSYAEWEQTTLTGEELARRLGHWRTRVDPLQILPEFRLAGAAEPPPGRRTAAEENRALDVDESRALFTACARLEVTPYAVFAAALAAAMHADGGLRAPGLVSPLSIRPPRWRHTVGWFTRVTPLRVEIEPGEDLGTLARRWQAETAAAMEHSLPVTVLARSLVPGRRPVSGWRPQVYLDIDYPEAVESGLGDRIQLGGVGPTLRDGLSAVVRCGGRETQLTVRYESESVEASVVGQFLGAVMANVRAML</sequence>
<dbReference type="AlphaFoldDB" id="A0A8J3NR24"/>
<dbReference type="Proteomes" id="UP000619293">
    <property type="component" value="Unassembled WGS sequence"/>
</dbReference>
<dbReference type="InterPro" id="IPR001242">
    <property type="entry name" value="Condensation_dom"/>
</dbReference>
<dbReference type="PANTHER" id="PTHR45527:SF1">
    <property type="entry name" value="FATTY ACID SYNTHASE"/>
    <property type="match status" value="1"/>
</dbReference>
<dbReference type="Gene3D" id="3.30.559.30">
    <property type="entry name" value="Nonribosomal peptide synthetase, condensation domain"/>
    <property type="match status" value="1"/>
</dbReference>
<protein>
    <recommendedName>
        <fullName evidence="1">Condensation domain-containing protein</fullName>
    </recommendedName>
</protein>
<dbReference type="GO" id="GO:0031177">
    <property type="term" value="F:phosphopantetheine binding"/>
    <property type="evidence" value="ECO:0007669"/>
    <property type="project" value="TreeGrafter"/>
</dbReference>
<gene>
    <name evidence="2" type="ORF">Cch02nite_11090</name>
</gene>
<dbReference type="SUPFAM" id="SSF52777">
    <property type="entry name" value="CoA-dependent acyltransferases"/>
    <property type="match status" value="2"/>
</dbReference>
<evidence type="ECO:0000313" key="2">
    <source>
        <dbReference type="EMBL" id="GIF87665.1"/>
    </source>
</evidence>
<organism evidence="2 3">
    <name type="scientific">Catellatospora chokoriensis</name>
    <dbReference type="NCBI Taxonomy" id="310353"/>
    <lineage>
        <taxon>Bacteria</taxon>
        <taxon>Bacillati</taxon>
        <taxon>Actinomycetota</taxon>
        <taxon>Actinomycetes</taxon>
        <taxon>Micromonosporales</taxon>
        <taxon>Micromonosporaceae</taxon>
        <taxon>Catellatospora</taxon>
    </lineage>
</organism>
<dbReference type="InterPro" id="IPR023213">
    <property type="entry name" value="CAT-like_dom_sf"/>
</dbReference>
<feature type="domain" description="Condensation" evidence="1">
    <location>
        <begin position="46"/>
        <end position="335"/>
    </location>
</feature>